<dbReference type="EMBL" id="UINC01000647">
    <property type="protein sequence ID" value="SUZ58874.1"/>
    <property type="molecule type" value="Genomic_DNA"/>
</dbReference>
<protein>
    <submittedName>
        <fullName evidence="1">Uncharacterized protein</fullName>
    </submittedName>
</protein>
<organism evidence="1">
    <name type="scientific">marine metagenome</name>
    <dbReference type="NCBI Taxonomy" id="408172"/>
    <lineage>
        <taxon>unclassified sequences</taxon>
        <taxon>metagenomes</taxon>
        <taxon>ecological metagenomes</taxon>
    </lineage>
</organism>
<accession>A0A381NXG3</accession>
<evidence type="ECO:0000313" key="1">
    <source>
        <dbReference type="EMBL" id="SUZ58874.1"/>
    </source>
</evidence>
<name>A0A381NXG3_9ZZZZ</name>
<proteinExistence type="predicted"/>
<gene>
    <name evidence="1" type="ORF">METZ01_LOCUS11728</name>
</gene>
<dbReference type="AlphaFoldDB" id="A0A381NXG3"/>
<reference evidence="1" key="1">
    <citation type="submission" date="2018-05" db="EMBL/GenBank/DDBJ databases">
        <authorList>
            <person name="Lanie J.A."/>
            <person name="Ng W.-L."/>
            <person name="Kazmierczak K.M."/>
            <person name="Andrzejewski T.M."/>
            <person name="Davidsen T.M."/>
            <person name="Wayne K.J."/>
            <person name="Tettelin H."/>
            <person name="Glass J.I."/>
            <person name="Rusch D."/>
            <person name="Podicherti R."/>
            <person name="Tsui H.-C.T."/>
            <person name="Winkler M.E."/>
        </authorList>
    </citation>
    <scope>NUCLEOTIDE SEQUENCE</scope>
</reference>
<sequence>MVSKAVYEAGNRSGGFSPTNFPNPASPVFNLAFFFVTVVTTHLWETFGGTHIPDECEHRADYKNYCNIENRLEYTPRDKFSSI</sequence>